<dbReference type="RefSeq" id="WP_248683027.1">
    <property type="nucleotide sequence ID" value="NZ_JALPRY010000010.1"/>
</dbReference>
<protein>
    <submittedName>
        <fullName evidence="2">SDR family oxidoreductase</fullName>
    </submittedName>
</protein>
<gene>
    <name evidence="2" type="ORF">M0654_10395</name>
</gene>
<keyword evidence="3" id="KW-1185">Reference proteome</keyword>
<proteinExistence type="predicted"/>
<dbReference type="PANTHER" id="PTHR43574">
    <property type="entry name" value="EPIMERASE-RELATED"/>
    <property type="match status" value="1"/>
</dbReference>
<dbReference type="SUPFAM" id="SSF51735">
    <property type="entry name" value="NAD(P)-binding Rossmann-fold domains"/>
    <property type="match status" value="1"/>
</dbReference>
<sequence length="290" mass="31693">MRVMIFGCGYSGQAIANSYQAAGATVCGTARSAEKASQLTQAGINGFIFDGTEFSPELLAELKEITHLIQSIPPGKDSDPLLKLINGRLSALCPKLEWIGYLSTVGVYGDHGGGWVTEETPGSPILGRSIDRIDTEEAWTHEAEQADVTVAVLRLSGIYGPGRNAFVNLARGTARRIIKKDQVFNRIRVEDIGEAALFLGRGRTGGIFNVTDDEPAPPQDVIVEAARLMGVEPPPEHDFETAEMTPMARSFYGANKRVSNAKIKEAGLRFRFPNYHMSLEQLWRDGIWRG</sequence>
<evidence type="ECO:0000313" key="2">
    <source>
        <dbReference type="EMBL" id="MCK8780392.1"/>
    </source>
</evidence>
<name>A0ABT0IR85_9HYPH</name>
<evidence type="ECO:0000313" key="3">
    <source>
        <dbReference type="Proteomes" id="UP001202827"/>
    </source>
</evidence>
<accession>A0ABT0IR85</accession>
<organism evidence="2 3">
    <name type="scientific">Neorhizobium turbinariae</name>
    <dbReference type="NCBI Taxonomy" id="2937795"/>
    <lineage>
        <taxon>Bacteria</taxon>
        <taxon>Pseudomonadati</taxon>
        <taxon>Pseudomonadota</taxon>
        <taxon>Alphaproteobacteria</taxon>
        <taxon>Hyphomicrobiales</taxon>
        <taxon>Rhizobiaceae</taxon>
        <taxon>Rhizobium/Agrobacterium group</taxon>
        <taxon>Neorhizobium</taxon>
    </lineage>
</organism>
<reference evidence="2 3" key="1">
    <citation type="submission" date="2022-04" db="EMBL/GenBank/DDBJ databases">
        <title>Rhizobium coralii sp. nov., isolated from coral Turbinaria peltata.</title>
        <authorList>
            <person name="Sun H."/>
        </authorList>
    </citation>
    <scope>NUCLEOTIDE SEQUENCE [LARGE SCALE GENOMIC DNA]</scope>
    <source>
        <strain evidence="2 3">NTR19</strain>
    </source>
</reference>
<dbReference type="EMBL" id="JALPRY010000010">
    <property type="protein sequence ID" value="MCK8780392.1"/>
    <property type="molecule type" value="Genomic_DNA"/>
</dbReference>
<dbReference type="CDD" id="cd05266">
    <property type="entry name" value="SDR_a4"/>
    <property type="match status" value="1"/>
</dbReference>
<keyword evidence="1" id="KW-0520">NAD</keyword>
<dbReference type="Proteomes" id="UP001202827">
    <property type="component" value="Unassembled WGS sequence"/>
</dbReference>
<comment type="caution">
    <text evidence="2">The sequence shown here is derived from an EMBL/GenBank/DDBJ whole genome shotgun (WGS) entry which is preliminary data.</text>
</comment>
<dbReference type="InterPro" id="IPR036291">
    <property type="entry name" value="NAD(P)-bd_dom_sf"/>
</dbReference>
<evidence type="ECO:0000256" key="1">
    <source>
        <dbReference type="ARBA" id="ARBA00023027"/>
    </source>
</evidence>
<dbReference type="Gene3D" id="3.40.50.720">
    <property type="entry name" value="NAD(P)-binding Rossmann-like Domain"/>
    <property type="match status" value="1"/>
</dbReference>